<evidence type="ECO:0000313" key="3">
    <source>
        <dbReference type="Proteomes" id="UP000298551"/>
    </source>
</evidence>
<proteinExistence type="predicted"/>
<dbReference type="EMBL" id="CP039371">
    <property type="protein sequence ID" value="QCI15025.1"/>
    <property type="molecule type" value="Genomic_DNA"/>
</dbReference>
<dbReference type="OrthoDB" id="7003488at2"/>
<organism evidence="2 3">
    <name type="scientific">Pseudomonas putida</name>
    <name type="common">Arthrobacter siderocapsulatus</name>
    <dbReference type="NCBI Taxonomy" id="303"/>
    <lineage>
        <taxon>Bacteria</taxon>
        <taxon>Pseudomonadati</taxon>
        <taxon>Pseudomonadota</taxon>
        <taxon>Gammaproteobacteria</taxon>
        <taxon>Pseudomonadales</taxon>
        <taxon>Pseudomonadaceae</taxon>
        <taxon>Pseudomonas</taxon>
    </lineage>
</organism>
<sequence length="1557" mass="171068">MSSSNTPVFDFKRAVAVQFADRPTLREVVSDALLQVLLVELPWLASVQPTLTSADAITLDSPDPSTPYWTTQPLVERILQALLDSQSVDLEPLDGRHHNLGLRAPFRFAGSDSQLDTRPLQGVSGALNELIERLSACFCQAQLDYWNAQGSAGVSRDQWLQLLLKTALLRGLPLQGLDDQEQACLRGLIRAGTDQPPVSLVRVRLVTSAGTWDELQCALLVTGEWDERQVILWCAPSGRVRSFASWPAFALALRDELAQRYRFDEMSWQRYPIEGNAFAQQTALLLESLFDRVDKVRFTQLADVPALERLFAQLSDPAQWLGGYLDETPAVKAPPGMLQNQARHGFACHTALLQLAVDQLDAGEGGALDGIQSLHDFSCQRLSEQMQLDHGDVSSPDDLLLEFAVARGMPGGAGVGAGGGEALAIEGELTLTRFAIGKLGALSGAAIRGIRHAAGRNLPSWLDAEAVKTLVSRVDIGGSYPGYVTQALNDPGQRPYRLARFSREWRSALRFSALSARLDGKVSEAGLQCVSEFCAGQVDPLAPRLALAALAFRRQPQSSLLDSVQGMYLLCSVEPALVLLYRPLYAQDTLREYASLEQLLEHIQASDLLQASLLDWMQPEVRGIYDHGGFREPHVAHLGIDPYDLPEKPQPPIIDPQFWSGDIDAQLYEANRALLVELAALQSTSNAQRRWDTLSEGAWLLFDVVTLALRGPVASIAWLAQLLTSLQNDLTALEQGSGFGRSAAIADLLLNLGMVLLHARQPRLQPSSPGVQADPLAFEQPVAQRGAFGEVSVVPHLLEPAAVGDLAALPNRQLDLSWRGNQGFNWLPPMQRKALLAMRSEVSLGQTARQVTGDAAGLYSVDGHWYAPMGGDIYPVSVEAGGVWVLDGKGGQGPRLTYAQGAWRVDSTLRLIGGMPRGDTRAKLAERFVGLRMAVDRLAVQANEATARFVAVGNEVNVLQEKIVQLGTLRTREQAKLDALAAGDEWDKTKAIIERYDARAAQWQAQMLGMRLQAIAPLEESLEADRELLATLEIMFEPKFTNARRQGWENVLPKQKRKVQVSLIRNADFVLNELWQLADYARISRMQATLDGQPLGQYLDDYHAFRDKLEGVAAIQDRMLKAYELLDEALAEAPGDLDVSLPGDPGVRTVDSLIASRAPGSVQFRFHQALSLAELALRLDVVEGNANLAVYRAELAGVALRSAAEAHGQLDFANLPVEDRISILQEAWDEYAAALLNSARIAKEGGALIEASMLERYRVHLEKLKMDAGRRLVEAIKVQEGASVPSRRIPYAVSSEPQRAVRNDAGQILIGNERIIDGQAVVEVREPFRDAVLASFDWRDGQWQERHSAPASAPQTLPAATAARVLTLLEENEQLLVKADEYVRNDIKGSLLAGLFDQQIDKLGRVAVSLGKQDASPALVRSVEAASDRLRSEKNLRLTALYTDTRYPNAEALRFLHEQRLLRVEYVPPRKLMANGSTFDEYKIMRLAQPGATSGRALWVAHFHMASADALARDFTQGHLKTWSQRRLSGREEGGPGYRVHRGKLTLEQAIGIIPFD</sequence>
<dbReference type="Pfam" id="PF20178">
    <property type="entry name" value="ToxA_N"/>
    <property type="match status" value="1"/>
</dbReference>
<gene>
    <name evidence="2" type="ORF">E6B08_28335</name>
</gene>
<evidence type="ECO:0000313" key="2">
    <source>
        <dbReference type="EMBL" id="QCI15025.1"/>
    </source>
</evidence>
<dbReference type="InterPro" id="IPR046673">
    <property type="entry name" value="ToxA_N"/>
</dbReference>
<dbReference type="Proteomes" id="UP000298551">
    <property type="component" value="Chromosome"/>
</dbReference>
<protein>
    <recommendedName>
        <fullName evidence="1">Dermonecrotic toxin N-terminal domain-containing protein</fullName>
    </recommendedName>
</protein>
<accession>A0A4D6XQF8</accession>
<feature type="domain" description="Dermonecrotic toxin N-terminal" evidence="1">
    <location>
        <begin position="368"/>
        <end position="604"/>
    </location>
</feature>
<reference evidence="3" key="1">
    <citation type="submission" date="2019-04" db="EMBL/GenBank/DDBJ databases">
        <title>Genome sequence of Pseudomonas putida 1290, an auxin catabolizing strain.</title>
        <authorList>
            <person name="Laird T.S."/>
            <person name="Leveau J.H.J."/>
        </authorList>
    </citation>
    <scope>NUCLEOTIDE SEQUENCE [LARGE SCALE GENOMIC DNA]</scope>
    <source>
        <strain evidence="3">1290</strain>
    </source>
</reference>
<dbReference type="RefSeq" id="WP_136916995.1">
    <property type="nucleotide sequence ID" value="NZ_CP039371.1"/>
</dbReference>
<name>A0A4D6XQF8_PSEPU</name>
<evidence type="ECO:0000259" key="1">
    <source>
        <dbReference type="Pfam" id="PF20178"/>
    </source>
</evidence>